<evidence type="ECO:0000256" key="1">
    <source>
        <dbReference type="SAM" id="MobiDB-lite"/>
    </source>
</evidence>
<accession>A0A1K0H913</accession>
<dbReference type="EMBL" id="LT558125">
    <property type="protein sequence ID" value="SAM83002.1"/>
    <property type="molecule type" value="Genomic_DNA"/>
</dbReference>
<feature type="compositionally biased region" description="Polar residues" evidence="1">
    <location>
        <begin position="116"/>
        <end position="126"/>
    </location>
</feature>
<evidence type="ECO:0000313" key="2">
    <source>
        <dbReference type="EMBL" id="SAM83002.1"/>
    </source>
</evidence>
<organism evidence="2 3">
    <name type="scientific">Ustilago bromivora</name>
    <dbReference type="NCBI Taxonomy" id="307758"/>
    <lineage>
        <taxon>Eukaryota</taxon>
        <taxon>Fungi</taxon>
        <taxon>Dikarya</taxon>
        <taxon>Basidiomycota</taxon>
        <taxon>Ustilaginomycotina</taxon>
        <taxon>Ustilaginomycetes</taxon>
        <taxon>Ustilaginales</taxon>
        <taxon>Ustilaginaceae</taxon>
        <taxon>Ustilago</taxon>
    </lineage>
</organism>
<feature type="region of interest" description="Disordered" evidence="1">
    <location>
        <begin position="104"/>
        <end position="126"/>
    </location>
</feature>
<name>A0A1K0H913_9BASI</name>
<dbReference type="InterPro" id="IPR011990">
    <property type="entry name" value="TPR-like_helical_dom_sf"/>
</dbReference>
<dbReference type="Proteomes" id="UP000179920">
    <property type="component" value="Chromosome IX"/>
</dbReference>
<dbReference type="AlphaFoldDB" id="A0A1K0H913"/>
<dbReference type="OrthoDB" id="3219396at2759"/>
<gene>
    <name evidence="2" type="ORF">UBRO_03544</name>
</gene>
<reference evidence="3" key="1">
    <citation type="submission" date="2016-04" db="EMBL/GenBank/DDBJ databases">
        <authorList>
            <person name="Guldener U."/>
            <person name="Guldener U."/>
        </authorList>
    </citation>
    <scope>NUCLEOTIDE SEQUENCE [LARGE SCALE GENOMIC DNA]</scope>
    <source>
        <strain evidence="3">UB2112</strain>
    </source>
</reference>
<protein>
    <submittedName>
        <fullName evidence="2">Uncharacterized protein</fullName>
    </submittedName>
</protein>
<proteinExistence type="predicted"/>
<dbReference type="SUPFAM" id="SSF48452">
    <property type="entry name" value="TPR-like"/>
    <property type="match status" value="1"/>
</dbReference>
<evidence type="ECO:0000313" key="3">
    <source>
        <dbReference type="Proteomes" id="UP000179920"/>
    </source>
</evidence>
<sequence length="126" mass="14035">MALKLDPDDIASHFRTAVVLIEEGRFSQTETCLDAANRLSNLQPMSRYNLDSIASIWTELAIDIKNGANTSLFLTPKRAIKWFERIKICASKSNNALKTVRRQQNGLVDTRGGGQSLRSQAQARSL</sequence>